<gene>
    <name evidence="2" type="ORF">BpHYR1_041622</name>
</gene>
<organism evidence="2 3">
    <name type="scientific">Brachionus plicatilis</name>
    <name type="common">Marine rotifer</name>
    <name type="synonym">Brachionus muelleri</name>
    <dbReference type="NCBI Taxonomy" id="10195"/>
    <lineage>
        <taxon>Eukaryota</taxon>
        <taxon>Metazoa</taxon>
        <taxon>Spiralia</taxon>
        <taxon>Gnathifera</taxon>
        <taxon>Rotifera</taxon>
        <taxon>Eurotatoria</taxon>
        <taxon>Monogononta</taxon>
        <taxon>Pseudotrocha</taxon>
        <taxon>Ploima</taxon>
        <taxon>Brachionidae</taxon>
        <taxon>Brachionus</taxon>
    </lineage>
</organism>
<dbReference type="AlphaFoldDB" id="A0A3M7RHN0"/>
<keyword evidence="3" id="KW-1185">Reference proteome</keyword>
<proteinExistence type="predicted"/>
<dbReference type="EMBL" id="REGN01003402">
    <property type="protein sequence ID" value="RNA22785.1"/>
    <property type="molecule type" value="Genomic_DNA"/>
</dbReference>
<evidence type="ECO:0000313" key="2">
    <source>
        <dbReference type="EMBL" id="RNA22785.1"/>
    </source>
</evidence>
<dbReference type="Proteomes" id="UP000276133">
    <property type="component" value="Unassembled WGS sequence"/>
</dbReference>
<keyword evidence="1" id="KW-0472">Membrane</keyword>
<sequence length="154" mass="18228">MLLALKLEKLGRGLELYNPIISGFSKKHNYQFREKEAYYCVTKINQIKYVGRNKPKELKVYYGGTTLLVMKFKFSLAIQTKIVELSAYKKTMKQKNDRPDKFILMLMLVEKILMVDLNLYCGILFMRFMKDFAKIITKLNKESFLRPYIISMLI</sequence>
<name>A0A3M7RHN0_BRAPC</name>
<keyword evidence="1" id="KW-1133">Transmembrane helix</keyword>
<evidence type="ECO:0000313" key="3">
    <source>
        <dbReference type="Proteomes" id="UP000276133"/>
    </source>
</evidence>
<accession>A0A3M7RHN0</accession>
<protein>
    <submittedName>
        <fullName evidence="2">Uncharacterized protein</fullName>
    </submittedName>
</protein>
<evidence type="ECO:0000256" key="1">
    <source>
        <dbReference type="SAM" id="Phobius"/>
    </source>
</evidence>
<feature type="transmembrane region" description="Helical" evidence="1">
    <location>
        <begin position="102"/>
        <end position="125"/>
    </location>
</feature>
<comment type="caution">
    <text evidence="2">The sequence shown here is derived from an EMBL/GenBank/DDBJ whole genome shotgun (WGS) entry which is preliminary data.</text>
</comment>
<reference evidence="2 3" key="1">
    <citation type="journal article" date="2018" name="Sci. Rep.">
        <title>Genomic signatures of local adaptation to the degree of environmental predictability in rotifers.</title>
        <authorList>
            <person name="Franch-Gras L."/>
            <person name="Hahn C."/>
            <person name="Garcia-Roger E.M."/>
            <person name="Carmona M.J."/>
            <person name="Serra M."/>
            <person name="Gomez A."/>
        </authorList>
    </citation>
    <scope>NUCLEOTIDE SEQUENCE [LARGE SCALE GENOMIC DNA]</scope>
    <source>
        <strain evidence="2">HYR1</strain>
    </source>
</reference>
<keyword evidence="1" id="KW-0812">Transmembrane</keyword>